<evidence type="ECO:0000256" key="1">
    <source>
        <dbReference type="SAM" id="MobiDB-lite"/>
    </source>
</evidence>
<feature type="domain" description="WWE" evidence="2">
    <location>
        <begin position="204"/>
        <end position="284"/>
    </location>
</feature>
<name>A0A7S1FC89_NOCSC</name>
<dbReference type="SUPFAM" id="SSF117839">
    <property type="entry name" value="WWE domain"/>
    <property type="match status" value="1"/>
</dbReference>
<proteinExistence type="predicted"/>
<sequence length="288" mass="31185">MQARCRPWSCRSVETSGSDEPGSANRRLGDGRELCIRSVPKSSMQRSSDAQVFGTVFPLLHRRPASQPLPGSRCGASGVSKARRRCTDEVSVTNGGVGECWLSLFSQAAPPNGAAPSVTSASSLQSWPRFRQASLPQRKLAEPIVEDDGVSAADSVAWPVMLPALGPPGTPKTFGGGGISPRTSSHASTRSPSPRRGHLAGSCDQSSSIDGQECLCAIWQWRSLDKRGGWKEYSPRATVQLERAFWSGCGSCRFMDIQRVMYEVDILDFVQLKPARAHVRRVMSGRQP</sequence>
<feature type="compositionally biased region" description="Polar residues" evidence="1">
    <location>
        <begin position="181"/>
        <end position="192"/>
    </location>
</feature>
<feature type="region of interest" description="Disordered" evidence="1">
    <location>
        <begin position="167"/>
        <end position="208"/>
    </location>
</feature>
<dbReference type="InterPro" id="IPR037197">
    <property type="entry name" value="WWE_dom_sf"/>
</dbReference>
<dbReference type="Pfam" id="PF02825">
    <property type="entry name" value="WWE"/>
    <property type="match status" value="1"/>
</dbReference>
<feature type="region of interest" description="Disordered" evidence="1">
    <location>
        <begin position="1"/>
        <end position="29"/>
    </location>
</feature>
<organism evidence="3">
    <name type="scientific">Noctiluca scintillans</name>
    <name type="common">Sea sparkle</name>
    <name type="synonym">Red tide dinoflagellate</name>
    <dbReference type="NCBI Taxonomy" id="2966"/>
    <lineage>
        <taxon>Eukaryota</taxon>
        <taxon>Sar</taxon>
        <taxon>Alveolata</taxon>
        <taxon>Dinophyceae</taxon>
        <taxon>Noctilucales</taxon>
        <taxon>Noctilucaceae</taxon>
        <taxon>Noctiluca</taxon>
    </lineage>
</organism>
<dbReference type="AlphaFoldDB" id="A0A7S1FC89"/>
<dbReference type="EMBL" id="HBFQ01043531">
    <property type="protein sequence ID" value="CAD8856459.1"/>
    <property type="molecule type" value="Transcribed_RNA"/>
</dbReference>
<dbReference type="PROSITE" id="PS50918">
    <property type="entry name" value="WWE"/>
    <property type="match status" value="1"/>
</dbReference>
<gene>
    <name evidence="3" type="ORF">NSCI0253_LOCUS30811</name>
</gene>
<dbReference type="InterPro" id="IPR004170">
    <property type="entry name" value="WWE_dom"/>
</dbReference>
<reference evidence="3" key="1">
    <citation type="submission" date="2021-01" db="EMBL/GenBank/DDBJ databases">
        <authorList>
            <person name="Corre E."/>
            <person name="Pelletier E."/>
            <person name="Niang G."/>
            <person name="Scheremetjew M."/>
            <person name="Finn R."/>
            <person name="Kale V."/>
            <person name="Holt S."/>
            <person name="Cochrane G."/>
            <person name="Meng A."/>
            <person name="Brown T."/>
            <person name="Cohen L."/>
        </authorList>
    </citation>
    <scope>NUCLEOTIDE SEQUENCE</scope>
</reference>
<evidence type="ECO:0000313" key="3">
    <source>
        <dbReference type="EMBL" id="CAD8856459.1"/>
    </source>
</evidence>
<evidence type="ECO:0000259" key="2">
    <source>
        <dbReference type="PROSITE" id="PS50918"/>
    </source>
</evidence>
<dbReference type="Gene3D" id="3.30.720.50">
    <property type="match status" value="1"/>
</dbReference>
<protein>
    <recommendedName>
        <fullName evidence="2">WWE domain-containing protein</fullName>
    </recommendedName>
</protein>
<accession>A0A7S1FC89</accession>